<evidence type="ECO:0000313" key="3">
    <source>
        <dbReference type="Proteomes" id="UP000758155"/>
    </source>
</evidence>
<feature type="transmembrane region" description="Helical" evidence="1">
    <location>
        <begin position="12"/>
        <end position="31"/>
    </location>
</feature>
<evidence type="ECO:0000313" key="2">
    <source>
        <dbReference type="EMBL" id="KAF3042353.1"/>
    </source>
</evidence>
<protein>
    <submittedName>
        <fullName evidence="2">Uncharacterized protein</fullName>
    </submittedName>
</protein>
<dbReference type="EMBL" id="SWKV01000016">
    <property type="protein sequence ID" value="KAF3042353.1"/>
    <property type="molecule type" value="Genomic_DNA"/>
</dbReference>
<keyword evidence="1" id="KW-0472">Membrane</keyword>
<organism evidence="2 3">
    <name type="scientific">Didymella heteroderae</name>
    <dbReference type="NCBI Taxonomy" id="1769908"/>
    <lineage>
        <taxon>Eukaryota</taxon>
        <taxon>Fungi</taxon>
        <taxon>Dikarya</taxon>
        <taxon>Ascomycota</taxon>
        <taxon>Pezizomycotina</taxon>
        <taxon>Dothideomycetes</taxon>
        <taxon>Pleosporomycetidae</taxon>
        <taxon>Pleosporales</taxon>
        <taxon>Pleosporineae</taxon>
        <taxon>Didymellaceae</taxon>
        <taxon>Didymella</taxon>
    </lineage>
</organism>
<reference evidence="2" key="1">
    <citation type="submission" date="2019-04" db="EMBL/GenBank/DDBJ databases">
        <title>Sequencing of skin fungus with MAO and IRED activity.</title>
        <authorList>
            <person name="Marsaioli A.J."/>
            <person name="Bonatto J.M.C."/>
            <person name="Reis Junior O."/>
        </authorList>
    </citation>
    <scope>NUCLEOTIDE SEQUENCE</scope>
    <source>
        <strain evidence="2">28M1</strain>
    </source>
</reference>
<sequence length="143" mass="16361">MWIIDFASKVGFFISYVATFFLVLEVVRLVCTDANKREAERLLDAYTRGRESEKKQEEGCKLPVDEVGNGLEAFPVLNEPVQAPQTPQRRTRRTVLHRTPTSEKTLITKRYSDLDEHLRFSALVAIEELVDNIRVEAVIEIAP</sequence>
<proteinExistence type="predicted"/>
<comment type="caution">
    <text evidence="2">The sequence shown here is derived from an EMBL/GenBank/DDBJ whole genome shotgun (WGS) entry which is preliminary data.</text>
</comment>
<dbReference type="Proteomes" id="UP000758155">
    <property type="component" value="Unassembled WGS sequence"/>
</dbReference>
<name>A0A9P4WV30_9PLEO</name>
<keyword evidence="1" id="KW-0812">Transmembrane</keyword>
<gene>
    <name evidence="2" type="ORF">E8E12_004649</name>
</gene>
<keyword evidence="1" id="KW-1133">Transmembrane helix</keyword>
<keyword evidence="3" id="KW-1185">Reference proteome</keyword>
<evidence type="ECO:0000256" key="1">
    <source>
        <dbReference type="SAM" id="Phobius"/>
    </source>
</evidence>
<dbReference type="OrthoDB" id="3782026at2759"/>
<dbReference type="AlphaFoldDB" id="A0A9P4WV30"/>
<accession>A0A9P4WV30</accession>